<evidence type="ECO:0000313" key="1">
    <source>
        <dbReference type="EMBL" id="MBY9076261.1"/>
    </source>
</evidence>
<gene>
    <name evidence="1" type="ORF">K1X13_15615</name>
</gene>
<proteinExistence type="predicted"/>
<evidence type="ECO:0000313" key="2">
    <source>
        <dbReference type="Proteomes" id="UP000754710"/>
    </source>
</evidence>
<dbReference type="InterPro" id="IPR021530">
    <property type="entry name" value="AllH-like"/>
</dbReference>
<reference evidence="1 2" key="1">
    <citation type="submission" date="2021-08" db="EMBL/GenBank/DDBJ databases">
        <title>Nocardioides bacterium WL0053 sp. nov., isolated from the sediment.</title>
        <authorList>
            <person name="Wang L."/>
            <person name="Zhang D."/>
            <person name="Zhang A."/>
        </authorList>
    </citation>
    <scope>NUCLEOTIDE SEQUENCE [LARGE SCALE GENOMIC DNA]</scope>
    <source>
        <strain evidence="1 2">WL0053</strain>
    </source>
</reference>
<organism evidence="1 2">
    <name type="scientific">Nocardioides jiangsuensis</name>
    <dbReference type="NCBI Taxonomy" id="2866161"/>
    <lineage>
        <taxon>Bacteria</taxon>
        <taxon>Bacillati</taxon>
        <taxon>Actinomycetota</taxon>
        <taxon>Actinomycetes</taxon>
        <taxon>Propionibacteriales</taxon>
        <taxon>Nocardioidaceae</taxon>
        <taxon>Nocardioides</taxon>
    </lineage>
</organism>
<dbReference type="Pfam" id="PF11392">
    <property type="entry name" value="AllH"/>
    <property type="match status" value="1"/>
</dbReference>
<sequence length="252" mass="25755">MPSPDFPSAASCLLDALLDGPPAPLTEVARTRLSVHYATGSGQVPVLCVCTPDAVRLPHSLVTPALPPAGSATVGAGVLRVGTAAWRPVRWWRPDRPRGMRPPVHDLRPLLRDAADRCGDPGVTLPAPRYDGLDPATLLGAGPGLTPSGDDVVAGALVAAHATGDPRHAGWAGATRAALTATRTTPVSRGMLHHAADGYATPQLAGFVTAVCTGRDVDTATQRLLAVGHSSGVALLAGVVHTLTTYQLEGAA</sequence>
<dbReference type="EMBL" id="JAIEZQ010000002">
    <property type="protein sequence ID" value="MBY9076261.1"/>
    <property type="molecule type" value="Genomic_DNA"/>
</dbReference>
<accession>A0ABS7RMK9</accession>
<protein>
    <submittedName>
        <fullName evidence="1">DUF2877 domain-containing protein</fullName>
    </submittedName>
</protein>
<name>A0ABS7RMK9_9ACTN</name>
<dbReference type="RefSeq" id="WP_221025921.1">
    <property type="nucleotide sequence ID" value="NZ_JAIEZQ010000002.1"/>
</dbReference>
<dbReference type="Proteomes" id="UP000754710">
    <property type="component" value="Unassembled WGS sequence"/>
</dbReference>
<keyword evidence="2" id="KW-1185">Reference proteome</keyword>
<comment type="caution">
    <text evidence="1">The sequence shown here is derived from an EMBL/GenBank/DDBJ whole genome shotgun (WGS) entry which is preliminary data.</text>
</comment>